<accession>A0A5X5W774</accession>
<gene>
    <name evidence="1" type="ORF">DSF98_20915</name>
</gene>
<comment type="caution">
    <text evidence="1">The sequence shown here is derived from an EMBL/GenBank/DDBJ whole genome shotgun (WGS) entry which is preliminary data.</text>
</comment>
<dbReference type="EMBL" id="AAACIV010000024">
    <property type="protein sequence ID" value="EAA7255118.1"/>
    <property type="molecule type" value="Genomic_DNA"/>
</dbReference>
<evidence type="ECO:0000313" key="1">
    <source>
        <dbReference type="EMBL" id="EAA7255118.1"/>
    </source>
</evidence>
<proteinExistence type="predicted"/>
<dbReference type="AlphaFoldDB" id="A0A5X5W774"/>
<sequence length="89" mass="9734">MAKVIFEFNCVENIEYQRKDVLGVGMTVRLVELSPEEKTGPHDALACIVESMAPEIIKKASGELLKSARELGLGAEGELFSYNPDAAKH</sequence>
<protein>
    <submittedName>
        <fullName evidence="1">Uncharacterized protein</fullName>
    </submittedName>
</protein>
<organism evidence="1">
    <name type="scientific">Salmonella enterica I</name>
    <dbReference type="NCBI Taxonomy" id="59201"/>
    <lineage>
        <taxon>Bacteria</taxon>
        <taxon>Pseudomonadati</taxon>
        <taxon>Pseudomonadota</taxon>
        <taxon>Gammaproteobacteria</taxon>
        <taxon>Enterobacterales</taxon>
        <taxon>Enterobacteriaceae</taxon>
        <taxon>Salmonella</taxon>
    </lineage>
</organism>
<name>A0A5X5W774_SALET</name>
<dbReference type="Proteomes" id="UP000839682">
    <property type="component" value="Unassembled WGS sequence"/>
</dbReference>
<reference evidence="1" key="1">
    <citation type="submission" date="2018-07" db="EMBL/GenBank/DDBJ databases">
        <authorList>
            <person name="Ashton P.M."/>
            <person name="Dallman T."/>
            <person name="Nair S."/>
            <person name="De Pinna E."/>
            <person name="Peters T."/>
            <person name="Grant K."/>
        </authorList>
    </citation>
    <scope>NUCLEOTIDE SEQUENCE [LARGE SCALE GENOMIC DNA]</scope>
    <source>
        <strain evidence="1">440016</strain>
    </source>
</reference>